<comment type="caution">
    <text evidence="1">The sequence shown here is derived from an EMBL/GenBank/DDBJ whole genome shotgun (WGS) entry which is preliminary data.</text>
</comment>
<accession>A0ABD3QM59</accession>
<evidence type="ECO:0000313" key="1">
    <source>
        <dbReference type="EMBL" id="KAL3801232.1"/>
    </source>
</evidence>
<sequence>MCHVYSSTSFPFSLGTASRQPTINTLRGRVCGKGQGCNPTSGAMYLGEDETDENVCDPSTINLADYDQWVDETGYWIGEYTFLKEDGTPYTSARWPYRYDSYKGFITGSVKRNAYRQRNVFIYPPQLRAVCDAYPADVTTVIGRGTCGINGNTKLFSADQNATDCDGGNIDGLYAGLYPTKTTLIGKRTLLYQVWYNDSLIQSQLTTITKDSGQTYRTRTAQGFDHMTQLSNSVSYYRERKVTKDVFYTQFSLSIVSNNIRVQDLCKMDPTSEEVGSIEKCVEHLENSFVL</sequence>
<dbReference type="AlphaFoldDB" id="A0ABD3QM59"/>
<keyword evidence="2" id="KW-1185">Reference proteome</keyword>
<dbReference type="EMBL" id="JABMIG020000028">
    <property type="protein sequence ID" value="KAL3801232.1"/>
    <property type="molecule type" value="Genomic_DNA"/>
</dbReference>
<gene>
    <name evidence="1" type="ORF">HJC23_012632</name>
</gene>
<organism evidence="1 2">
    <name type="scientific">Cyclotella cryptica</name>
    <dbReference type="NCBI Taxonomy" id="29204"/>
    <lineage>
        <taxon>Eukaryota</taxon>
        <taxon>Sar</taxon>
        <taxon>Stramenopiles</taxon>
        <taxon>Ochrophyta</taxon>
        <taxon>Bacillariophyta</taxon>
        <taxon>Coscinodiscophyceae</taxon>
        <taxon>Thalassiosirophycidae</taxon>
        <taxon>Stephanodiscales</taxon>
        <taxon>Stephanodiscaceae</taxon>
        <taxon>Cyclotella</taxon>
    </lineage>
</organism>
<proteinExistence type="predicted"/>
<evidence type="ECO:0000313" key="2">
    <source>
        <dbReference type="Proteomes" id="UP001516023"/>
    </source>
</evidence>
<dbReference type="Proteomes" id="UP001516023">
    <property type="component" value="Unassembled WGS sequence"/>
</dbReference>
<reference evidence="1 2" key="1">
    <citation type="journal article" date="2020" name="G3 (Bethesda)">
        <title>Improved Reference Genome for Cyclotella cryptica CCMP332, a Model for Cell Wall Morphogenesis, Salinity Adaptation, and Lipid Production in Diatoms (Bacillariophyta).</title>
        <authorList>
            <person name="Roberts W.R."/>
            <person name="Downey K.M."/>
            <person name="Ruck E.C."/>
            <person name="Traller J.C."/>
            <person name="Alverson A.J."/>
        </authorList>
    </citation>
    <scope>NUCLEOTIDE SEQUENCE [LARGE SCALE GENOMIC DNA]</scope>
    <source>
        <strain evidence="1 2">CCMP332</strain>
    </source>
</reference>
<protein>
    <submittedName>
        <fullName evidence="1">Uncharacterized protein</fullName>
    </submittedName>
</protein>
<name>A0ABD3QM59_9STRA</name>